<organism evidence="1 2">
    <name type="scientific">Diphasiastrum complanatum</name>
    <name type="common">Issler's clubmoss</name>
    <name type="synonym">Lycopodium complanatum</name>
    <dbReference type="NCBI Taxonomy" id="34168"/>
    <lineage>
        <taxon>Eukaryota</taxon>
        <taxon>Viridiplantae</taxon>
        <taxon>Streptophyta</taxon>
        <taxon>Embryophyta</taxon>
        <taxon>Tracheophyta</taxon>
        <taxon>Lycopodiopsida</taxon>
        <taxon>Lycopodiales</taxon>
        <taxon>Lycopodiaceae</taxon>
        <taxon>Lycopodioideae</taxon>
        <taxon>Diphasiastrum</taxon>
    </lineage>
</organism>
<dbReference type="EMBL" id="CM055098">
    <property type="protein sequence ID" value="KAJ7548934.1"/>
    <property type="molecule type" value="Genomic_DNA"/>
</dbReference>
<accession>A0ACC2D445</accession>
<keyword evidence="2" id="KW-1185">Reference proteome</keyword>
<proteinExistence type="predicted"/>
<protein>
    <submittedName>
        <fullName evidence="1">Uncharacterized protein</fullName>
    </submittedName>
</protein>
<comment type="caution">
    <text evidence="1">The sequence shown here is derived from an EMBL/GenBank/DDBJ whole genome shotgun (WGS) entry which is preliminary data.</text>
</comment>
<name>A0ACC2D445_DIPCM</name>
<sequence length="667" mass="70904">MDGSHTGPAKRSRSQLGSESAERNGRNKRRSENGSGRFLEPFKSSSDEIIYRVLCPGSRIGSVIGKGGSIIKSLRQETGAKIKIEDGIPGVDERVISIATPGKARDKGSERSRRDKEHDDAPDESEAANVSDEGSLPSVQDALFKVHARIVDEENLSSDGDDTVTARLLVPNSQIGCLLGKGGKVIEQMRSETTAQIRILPKEQLPGCALPTDELVQISGDWKVVRKALHAVGSKLYENPPKDRPNRGTLAANRSSGGLFSAGTFFPEGNSLVSSGITGSFGLAPQLSSFGSVTTGTAGNWPYGSSEFNVVPGLSGSYESQKDVPEEEFVIRILCPDDKIGSIIGRGGNLIRQMREGTRAKIKIEDAVPDSDERVISISSFEAANSSISPTLEAALQLQSRIADLTMEKDAGNATTRLLVPSKNIGCLLGKGGSVITEMRKLTRANIRVMSKESLPRCALDSDELVQIVDDINVARDALIQIVSRLRENLFKEYLKSVVGSKGSTKFLSGLGNQGTNFDRRLESRSSEDLHHVSGLDVESAVRSSYGTSTGTWAYQGGSGGVSLGALSTYGSTVSQPTGLYGRSSALVANVASKTLEIKIPSTAVGAVLGKGGNNIAHIRQVSGAKVKLHDGKSGSLERTIEISGTPEQTQTAQSLLEAFINSESSF</sequence>
<evidence type="ECO:0000313" key="2">
    <source>
        <dbReference type="Proteomes" id="UP001162992"/>
    </source>
</evidence>
<gene>
    <name evidence="1" type="ORF">O6H91_07G033600</name>
</gene>
<dbReference type="Proteomes" id="UP001162992">
    <property type="component" value="Chromosome 7"/>
</dbReference>
<reference evidence="2" key="1">
    <citation type="journal article" date="2024" name="Proc. Natl. Acad. Sci. U.S.A.">
        <title>Extraordinary preservation of gene collinearity over three hundred million years revealed in homosporous lycophytes.</title>
        <authorList>
            <person name="Li C."/>
            <person name="Wickell D."/>
            <person name="Kuo L.Y."/>
            <person name="Chen X."/>
            <person name="Nie B."/>
            <person name="Liao X."/>
            <person name="Peng D."/>
            <person name="Ji J."/>
            <person name="Jenkins J."/>
            <person name="Williams M."/>
            <person name="Shu S."/>
            <person name="Plott C."/>
            <person name="Barry K."/>
            <person name="Rajasekar S."/>
            <person name="Grimwood J."/>
            <person name="Han X."/>
            <person name="Sun S."/>
            <person name="Hou Z."/>
            <person name="He W."/>
            <person name="Dai G."/>
            <person name="Sun C."/>
            <person name="Schmutz J."/>
            <person name="Leebens-Mack J.H."/>
            <person name="Li F.W."/>
            <person name="Wang L."/>
        </authorList>
    </citation>
    <scope>NUCLEOTIDE SEQUENCE [LARGE SCALE GENOMIC DNA]</scope>
    <source>
        <strain evidence="2">cv. PW_Plant_1</strain>
    </source>
</reference>
<evidence type="ECO:0000313" key="1">
    <source>
        <dbReference type="EMBL" id="KAJ7548934.1"/>
    </source>
</evidence>